<feature type="domain" description="C2H2-type" evidence="5">
    <location>
        <begin position="367"/>
        <end position="391"/>
    </location>
</feature>
<dbReference type="InterPro" id="IPR013087">
    <property type="entry name" value="Znf_C2H2_type"/>
</dbReference>
<dbReference type="PROSITE" id="PS50157">
    <property type="entry name" value="ZINC_FINGER_C2H2_2"/>
    <property type="match status" value="2"/>
</dbReference>
<dbReference type="PROSITE" id="PS50076">
    <property type="entry name" value="DNAJ_2"/>
    <property type="match status" value="1"/>
</dbReference>
<evidence type="ECO:0000256" key="3">
    <source>
        <dbReference type="SAM" id="MobiDB-lite"/>
    </source>
</evidence>
<dbReference type="EMBL" id="LK022889">
    <property type="protein sequence ID" value="VTZ69516.1"/>
    <property type="molecule type" value="Genomic_DNA"/>
</dbReference>
<dbReference type="GO" id="GO:0008270">
    <property type="term" value="F:zinc ion binding"/>
    <property type="evidence" value="ECO:0007669"/>
    <property type="project" value="UniProtKB-KW"/>
</dbReference>
<dbReference type="PANTHER" id="PTHR44029:SF1">
    <property type="entry name" value="DNAJ HOMOLOG SUBFAMILY C MEMBER 21"/>
    <property type="match status" value="1"/>
</dbReference>
<feature type="coiled-coil region" evidence="2">
    <location>
        <begin position="206"/>
        <end position="296"/>
    </location>
</feature>
<dbReference type="PROSITE" id="PS00636">
    <property type="entry name" value="DNAJ_1"/>
    <property type="match status" value="1"/>
</dbReference>
<feature type="compositionally biased region" description="Basic and acidic residues" evidence="3">
    <location>
        <begin position="510"/>
        <end position="531"/>
    </location>
</feature>
<feature type="compositionally biased region" description="Acidic residues" evidence="3">
    <location>
        <begin position="413"/>
        <end position="423"/>
    </location>
</feature>
<dbReference type="GO" id="GO:0005737">
    <property type="term" value="C:cytoplasm"/>
    <property type="evidence" value="ECO:0007669"/>
    <property type="project" value="TreeGrafter"/>
</dbReference>
<feature type="compositionally biased region" description="Low complexity" evidence="3">
    <location>
        <begin position="443"/>
        <end position="456"/>
    </location>
</feature>
<dbReference type="InterPro" id="IPR051964">
    <property type="entry name" value="Chaperone_stress_response"/>
</dbReference>
<feature type="compositionally biased region" description="Basic residues" evidence="3">
    <location>
        <begin position="428"/>
        <end position="438"/>
    </location>
</feature>
<dbReference type="InterPro" id="IPR036236">
    <property type="entry name" value="Znf_C2H2_sf"/>
</dbReference>
<feature type="region of interest" description="Disordered" evidence="3">
    <location>
        <begin position="487"/>
        <end position="531"/>
    </location>
</feature>
<dbReference type="InterPro" id="IPR001623">
    <property type="entry name" value="DnaJ_domain"/>
</dbReference>
<sequence>MEEKERDIEKCQCYYEILGVEKNATIEDIKKNYKKLILNYHPDKNSNRSEEELKRYTHIFRKIQESYECLIDERRRKWYDVNRNKIIRGREEEEEEREGNQTNSYSNYKVNINIWGYFNNNCFNGYDDNCEKSFYNVYRKLFDDIIKEENEELNKINKINKNNKENPISAPSFGNSQTCGKSIDEFYEYWSNFSTVKKFDFFNEYLKSYEFENRHTRRNLKKENEKKSIKERKNYNENIRSLVQHLKQYDTRYLNRVVQIVEEKRKKQEEKENIKKQQLLERKLLFEQTKKKWEEEQAAHCEEEEDLSDHNKNKREFSLESSHNYYESSGNEHSKRDSNLKRNDYINDDEHQNDSNSDHSIKQNIIYRCEVCKKNFKTMKHYNSHEKSKKHITNFLKSTRNYNLDDIFGDVGNGEENDVENDDEIKVPKKKKKKKKKNPPTLSFNNIENSGNSSSENIMKNDDYLSWCTNDKKKYKYKFLDEKDGVKEEISSSTSDGNKKKKKKKKKKKNPEPIEKNKEQAKSFEKTDHVTNFEDMDKDIGKCKDTPTNVTTKDNSKNLKCQICNQSFDSRNKLFDHIKAEGHMANKIIVPPSKAKKKNKKKGE</sequence>
<dbReference type="Gene3D" id="1.10.287.110">
    <property type="entry name" value="DnaJ domain"/>
    <property type="match status" value="1"/>
</dbReference>
<feature type="region of interest" description="Disordered" evidence="3">
    <location>
        <begin position="324"/>
        <end position="359"/>
    </location>
</feature>
<dbReference type="Pfam" id="PF21884">
    <property type="entry name" value="ZUO1-like_ZHD"/>
    <property type="match status" value="1"/>
</dbReference>
<feature type="domain" description="J" evidence="4">
    <location>
        <begin position="13"/>
        <end position="83"/>
    </location>
</feature>
<evidence type="ECO:0000259" key="5">
    <source>
        <dbReference type="PROSITE" id="PS50157"/>
    </source>
</evidence>
<protein>
    <submittedName>
        <fullName evidence="6">DnaJ protein, putative</fullName>
    </submittedName>
</protein>
<keyword evidence="1" id="KW-0479">Metal-binding</keyword>
<dbReference type="InterPro" id="IPR036869">
    <property type="entry name" value="J_dom_sf"/>
</dbReference>
<dbReference type="SMART" id="SM00355">
    <property type="entry name" value="ZnF_C2H2"/>
    <property type="match status" value="2"/>
</dbReference>
<dbReference type="SUPFAM" id="SSF46565">
    <property type="entry name" value="Chaperone J-domain"/>
    <property type="match status" value="1"/>
</dbReference>
<dbReference type="VEuPathDB" id="PlasmoDB:PCHAS_1204500"/>
<keyword evidence="1" id="KW-0863">Zinc-finger</keyword>
<dbReference type="CDD" id="cd06257">
    <property type="entry name" value="DnaJ"/>
    <property type="match status" value="1"/>
</dbReference>
<dbReference type="InterPro" id="IPR018253">
    <property type="entry name" value="DnaJ_domain_CS"/>
</dbReference>
<evidence type="ECO:0000256" key="1">
    <source>
        <dbReference type="PROSITE-ProRule" id="PRU00042"/>
    </source>
</evidence>
<keyword evidence="2" id="KW-0175">Coiled coil</keyword>
<dbReference type="AlphaFoldDB" id="A0A4V0K9S9"/>
<reference evidence="6 7" key="1">
    <citation type="journal article" date="2014" name="BMC Biol.">
        <title>A comprehensive evaluation of rodent malaria parasite genomes and gene expression.</title>
        <authorList>
            <person name="Otto T.D."/>
            <person name="Bohme U."/>
            <person name="Jackson A.P."/>
            <person name="Hunt M."/>
            <person name="Franke-Fayard B."/>
            <person name="Hoeijmakers W.A."/>
            <person name="Religa A.A."/>
            <person name="Robertson L."/>
            <person name="Sanders M."/>
            <person name="Ogun S.A."/>
            <person name="Cunningham D."/>
            <person name="Erhart A."/>
            <person name="Billker O."/>
            <person name="Khan S.M."/>
            <person name="Stunnenberg H.G."/>
            <person name="Langhorne J."/>
            <person name="Holder A.A."/>
            <person name="Waters A.P."/>
            <person name="Newbold C.I."/>
            <person name="Pain A."/>
            <person name="Berriman M."/>
            <person name="Janse C.J."/>
        </authorList>
    </citation>
    <scope>NUCLEOTIDE SEQUENCE [LARGE SCALE GENOMIC DNA]</scope>
    <source>
        <strain evidence="6 7">AS</strain>
    </source>
</reference>
<gene>
    <name evidence="6" type="ORF">PCHAS_1204500</name>
</gene>
<dbReference type="PANTHER" id="PTHR44029">
    <property type="entry name" value="DNAJ HOMOLOG SUBFAMILY C MEMBER 21"/>
    <property type="match status" value="1"/>
</dbReference>
<feature type="domain" description="C2H2-type" evidence="5">
    <location>
        <begin position="559"/>
        <end position="588"/>
    </location>
</feature>
<dbReference type="InterPro" id="IPR054076">
    <property type="entry name" value="ZUO1-like_ZHD"/>
</dbReference>
<dbReference type="GeneID" id="3490831"/>
<feature type="compositionally biased region" description="Basic and acidic residues" evidence="3">
    <location>
        <begin position="330"/>
        <end position="359"/>
    </location>
</feature>
<keyword evidence="7" id="KW-1185">Reference proteome</keyword>
<dbReference type="SMART" id="SM00271">
    <property type="entry name" value="DnaJ"/>
    <property type="match status" value="1"/>
</dbReference>
<accession>A0A4V0K9S9</accession>
<dbReference type="SUPFAM" id="SSF57667">
    <property type="entry name" value="beta-beta-alpha zinc fingers"/>
    <property type="match status" value="1"/>
</dbReference>
<dbReference type="RefSeq" id="XP_737803.2">
    <property type="nucleotide sequence ID" value="XM_732710.2"/>
</dbReference>
<feature type="region of interest" description="Disordered" evidence="3">
    <location>
        <begin position="412"/>
        <end position="456"/>
    </location>
</feature>
<evidence type="ECO:0000313" key="7">
    <source>
        <dbReference type="Proteomes" id="UP000071118"/>
    </source>
</evidence>
<name>A0A4V0K9S9_PLACU</name>
<dbReference type="KEGG" id="pcb:PCHAS_1204500"/>
<dbReference type="PRINTS" id="PR00625">
    <property type="entry name" value="JDOMAIN"/>
</dbReference>
<dbReference type="OrthoDB" id="5894at2759"/>
<evidence type="ECO:0000259" key="4">
    <source>
        <dbReference type="PROSITE" id="PS50076"/>
    </source>
</evidence>
<evidence type="ECO:0000313" key="6">
    <source>
        <dbReference type="EMBL" id="VTZ69516.1"/>
    </source>
</evidence>
<dbReference type="Pfam" id="PF12874">
    <property type="entry name" value="zf-met"/>
    <property type="match status" value="1"/>
</dbReference>
<organism evidence="6 7">
    <name type="scientific">Plasmodium chabaudi chabaudi</name>
    <dbReference type="NCBI Taxonomy" id="31271"/>
    <lineage>
        <taxon>Eukaryota</taxon>
        <taxon>Sar</taxon>
        <taxon>Alveolata</taxon>
        <taxon>Apicomplexa</taxon>
        <taxon>Aconoidasida</taxon>
        <taxon>Haemosporida</taxon>
        <taxon>Plasmodiidae</taxon>
        <taxon>Plasmodium</taxon>
        <taxon>Plasmodium (Vinckeia)</taxon>
    </lineage>
</organism>
<feature type="compositionally biased region" description="Basic residues" evidence="3">
    <location>
        <begin position="499"/>
        <end position="509"/>
    </location>
</feature>
<keyword evidence="1" id="KW-0862">Zinc</keyword>
<proteinExistence type="predicted"/>
<dbReference type="Pfam" id="PF00226">
    <property type="entry name" value="DnaJ"/>
    <property type="match status" value="1"/>
</dbReference>
<dbReference type="PROSITE" id="PS00028">
    <property type="entry name" value="ZINC_FINGER_C2H2_1"/>
    <property type="match status" value="2"/>
</dbReference>
<evidence type="ECO:0000256" key="2">
    <source>
        <dbReference type="SAM" id="Coils"/>
    </source>
</evidence>
<dbReference type="Proteomes" id="UP000071118">
    <property type="component" value="Chromosome 12"/>
</dbReference>